<organism evidence="1">
    <name type="scientific">viral metagenome</name>
    <dbReference type="NCBI Taxonomy" id="1070528"/>
    <lineage>
        <taxon>unclassified sequences</taxon>
        <taxon>metagenomes</taxon>
        <taxon>organismal metagenomes</taxon>
    </lineage>
</organism>
<dbReference type="AlphaFoldDB" id="A0A6C0FAE2"/>
<protein>
    <submittedName>
        <fullName evidence="1">Uncharacterized protein</fullName>
    </submittedName>
</protein>
<dbReference type="EMBL" id="MN738824">
    <property type="protein sequence ID" value="QHT38024.1"/>
    <property type="molecule type" value="Genomic_DNA"/>
</dbReference>
<sequence length="271" mass="33293">MPKRILWDQKNIRNRIVDKYFTIIEEFFQQVEKILLPIGDIQINVCLYIGLNSIYRVFEYVLFKTKNIEKAYYYCQKTYFYYTEYMEQIHHSNLQNTLNQTDAVLFIYKKTIFELQKDGDNKTFDTITNIMTFEEEISKLNTKEYVIWLNDLSNLINIFFYWDNSYMTFDERLSLSKNLLKKYMYNIDKLELAIDYIHLIQEKVYMDYSCYFDLLNEIYEYYIRHKVTIEQHEKNEVLLLKFHIHKSVIQENIKNKNIKYLIKWLHEPLAV</sequence>
<evidence type="ECO:0000313" key="1">
    <source>
        <dbReference type="EMBL" id="QHT38024.1"/>
    </source>
</evidence>
<name>A0A6C0FAE2_9ZZZZ</name>
<reference evidence="1" key="1">
    <citation type="journal article" date="2020" name="Nature">
        <title>Giant virus diversity and host interactions through global metagenomics.</title>
        <authorList>
            <person name="Schulz F."/>
            <person name="Roux S."/>
            <person name="Paez-Espino D."/>
            <person name="Jungbluth S."/>
            <person name="Walsh D.A."/>
            <person name="Denef V.J."/>
            <person name="McMahon K.D."/>
            <person name="Konstantinidis K.T."/>
            <person name="Eloe-Fadrosh E.A."/>
            <person name="Kyrpides N.C."/>
            <person name="Woyke T."/>
        </authorList>
    </citation>
    <scope>NUCLEOTIDE SEQUENCE</scope>
    <source>
        <strain evidence="1">GVMAG-S-ERX556049-19</strain>
    </source>
</reference>
<accession>A0A6C0FAE2</accession>
<proteinExistence type="predicted"/>